<comment type="subunit">
    <text evidence="10">Homodimer.</text>
</comment>
<feature type="domain" description="Glycosyl hydrolase family 67 catalytic" evidence="13">
    <location>
        <begin position="173"/>
        <end position="489"/>
    </location>
</feature>
<dbReference type="EMBL" id="CP145892">
    <property type="protein sequence ID" value="WWP18191.1"/>
    <property type="molecule type" value="Genomic_DNA"/>
</dbReference>
<keyword evidence="5 8" id="KW-0326">Glycosidase</keyword>
<evidence type="ECO:0000256" key="5">
    <source>
        <dbReference type="ARBA" id="ARBA00023295"/>
    </source>
</evidence>
<organism evidence="14 15">
    <name type="scientific">Paenibacillus amylolyticus</name>
    <dbReference type="NCBI Taxonomy" id="1451"/>
    <lineage>
        <taxon>Bacteria</taxon>
        <taxon>Bacillati</taxon>
        <taxon>Bacillota</taxon>
        <taxon>Bacilli</taxon>
        <taxon>Bacillales</taxon>
        <taxon>Paenibacillaceae</taxon>
        <taxon>Paenibacillus</taxon>
    </lineage>
</organism>
<keyword evidence="4 10" id="KW-0119">Carbohydrate metabolism</keyword>
<feature type="domain" description="Alpha glucuronidase N-terminal" evidence="11">
    <location>
        <begin position="17"/>
        <end position="149"/>
    </location>
</feature>
<feature type="active site" description="Proton acceptor" evidence="9">
    <location>
        <position position="429"/>
    </location>
</feature>
<dbReference type="FunFam" id="3.20.20.80:FF:000096">
    <property type="entry name" value="Xylan alpha-1,2-glucuronidase"/>
    <property type="match status" value="1"/>
</dbReference>
<dbReference type="InterPro" id="IPR011099">
    <property type="entry name" value="Glyco_hydro_67_C"/>
</dbReference>
<protein>
    <recommendedName>
        <fullName evidence="10">Xylan alpha-1,2-glucuronidase</fullName>
        <ecNumber evidence="10">3.2.1.131</ecNumber>
    </recommendedName>
</protein>
<keyword evidence="6 10" id="KW-0624">Polysaccharide degradation</keyword>
<evidence type="ECO:0000259" key="11">
    <source>
        <dbReference type="Pfam" id="PF03648"/>
    </source>
</evidence>
<reference evidence="14 15" key="1">
    <citation type="submission" date="2024-02" db="EMBL/GenBank/DDBJ databases">
        <title>Complete sequences of two Paenibacillus sp. strains and one Lysinibacillus strain isolated from the environment on STAA medium highlight biotechnological potential.</title>
        <authorList>
            <person name="Attere S.A."/>
            <person name="Piche L.C."/>
            <person name="Intertaglia L."/>
            <person name="Lami R."/>
            <person name="Charette S.J."/>
            <person name="Vincent A.T."/>
        </authorList>
    </citation>
    <scope>NUCLEOTIDE SEQUENCE [LARGE SCALE GENOMIC DNA]</scope>
    <source>
        <strain evidence="14 15">Y5S-7</strain>
    </source>
</reference>
<feature type="domain" description="Glycosyl hydrolase family 67 C-terminal" evidence="12">
    <location>
        <begin position="490"/>
        <end position="712"/>
    </location>
</feature>
<evidence type="ECO:0000256" key="3">
    <source>
        <dbReference type="ARBA" id="ARBA00022801"/>
    </source>
</evidence>
<dbReference type="AlphaFoldDB" id="A0ABD8AKR8"/>
<dbReference type="InterPro" id="IPR011395">
    <property type="entry name" value="Glyco_hydro_67_aGlcAse"/>
</dbReference>
<evidence type="ECO:0000256" key="9">
    <source>
        <dbReference type="PIRSR" id="PIRSR029900-1"/>
    </source>
</evidence>
<comment type="catalytic activity">
    <reaction evidence="7 10">
        <text>Hydrolysis of (1-&gt;2)-alpha-D-(4-O-methyl)glucuronosyl links in the main chain of hardwood xylans.</text>
        <dbReference type="EC" id="3.2.1.131"/>
    </reaction>
</comment>
<dbReference type="Pfam" id="PF07488">
    <property type="entry name" value="Glyco_hydro_67M"/>
    <property type="match status" value="1"/>
</dbReference>
<dbReference type="InterPro" id="IPR037054">
    <property type="entry name" value="A-glucoronidase_C_sf"/>
</dbReference>
<evidence type="ECO:0000313" key="14">
    <source>
        <dbReference type="EMBL" id="WWP18191.1"/>
    </source>
</evidence>
<proteinExistence type="inferred from homology"/>
<evidence type="ECO:0000256" key="1">
    <source>
        <dbReference type="ARBA" id="ARBA00008833"/>
    </source>
</evidence>
<accession>A0ABD8AKR8</accession>
<evidence type="ECO:0000313" key="15">
    <source>
        <dbReference type="Proteomes" id="UP001364764"/>
    </source>
</evidence>
<dbReference type="PANTHER" id="PTHR39207">
    <property type="entry name" value="ALPHA-GLUCURONIDASE A"/>
    <property type="match status" value="1"/>
</dbReference>
<dbReference type="Proteomes" id="UP001364764">
    <property type="component" value="Chromosome"/>
</dbReference>
<comment type="similarity">
    <text evidence="1 8 10">Belongs to the glycosyl hydrolase 67 family.</text>
</comment>
<dbReference type="Pfam" id="PF07477">
    <property type="entry name" value="Glyco_hydro_67C"/>
    <property type="match status" value="1"/>
</dbReference>
<keyword evidence="2 8" id="KW-0858">Xylan degradation</keyword>
<dbReference type="InterPro" id="IPR011100">
    <property type="entry name" value="Glyco_hydro_67_cat"/>
</dbReference>
<dbReference type="PIRSF" id="PIRSF029900">
    <property type="entry name" value="Alpha-glucuronds"/>
    <property type="match status" value="1"/>
</dbReference>
<evidence type="ECO:0000256" key="4">
    <source>
        <dbReference type="ARBA" id="ARBA00023277"/>
    </source>
</evidence>
<dbReference type="RefSeq" id="WP_051449948.1">
    <property type="nucleotide sequence ID" value="NZ_CP145892.1"/>
</dbReference>
<evidence type="ECO:0000259" key="13">
    <source>
        <dbReference type="Pfam" id="PF07488"/>
    </source>
</evidence>
<gene>
    <name evidence="14" type="ORF">V6668_16900</name>
</gene>
<dbReference type="EC" id="3.2.1.131" evidence="10"/>
<dbReference type="InterPro" id="IPR017853">
    <property type="entry name" value="GH"/>
</dbReference>
<evidence type="ECO:0000256" key="10">
    <source>
        <dbReference type="RuleBase" id="RU361198"/>
    </source>
</evidence>
<keyword evidence="3 8" id="KW-0378">Hydrolase</keyword>
<evidence type="ECO:0000256" key="2">
    <source>
        <dbReference type="ARBA" id="ARBA00022651"/>
    </source>
</evidence>
<dbReference type="SUPFAM" id="SSF51445">
    <property type="entry name" value="(Trans)glycosidases"/>
    <property type="match status" value="1"/>
</dbReference>
<dbReference type="SUPFAM" id="SSF55545">
    <property type="entry name" value="beta-N-acetylhexosaminidase-like domain"/>
    <property type="match status" value="1"/>
</dbReference>
<name>A0ABD8AKR8_PAEAM</name>
<dbReference type="Gene3D" id="3.90.1330.10">
    <property type="entry name" value="Alpha-glucuronidase, C-terminal domain"/>
    <property type="match status" value="1"/>
</dbReference>
<dbReference type="GO" id="GO:0033939">
    <property type="term" value="F:xylan alpha-1,2-glucuronosidase activity"/>
    <property type="evidence" value="ECO:0007669"/>
    <property type="project" value="UniProtKB-EC"/>
</dbReference>
<evidence type="ECO:0000259" key="12">
    <source>
        <dbReference type="Pfam" id="PF07477"/>
    </source>
</evidence>
<dbReference type="Gene3D" id="3.20.20.80">
    <property type="entry name" value="Glycosidases"/>
    <property type="match status" value="1"/>
</dbReference>
<dbReference type="InterPro" id="IPR029018">
    <property type="entry name" value="Hex-like_dom2"/>
</dbReference>
<evidence type="ECO:0000256" key="6">
    <source>
        <dbReference type="ARBA" id="ARBA00023326"/>
    </source>
</evidence>
<feature type="active site" description="Proton acceptor" evidence="9">
    <location>
        <position position="401"/>
    </location>
</feature>
<evidence type="ECO:0000256" key="8">
    <source>
        <dbReference type="PIRNR" id="PIRNR029900"/>
    </source>
</evidence>
<evidence type="ECO:0000256" key="7">
    <source>
        <dbReference type="ARBA" id="ARBA00052795"/>
    </source>
</evidence>
<dbReference type="Gene3D" id="3.30.379.10">
    <property type="entry name" value="Chitobiase/beta-hexosaminidase domain 2-like"/>
    <property type="match status" value="1"/>
</dbReference>
<feature type="active site" description="Proton donor" evidence="9">
    <location>
        <position position="322"/>
    </location>
</feature>
<dbReference type="InterPro" id="IPR005154">
    <property type="entry name" value="Glyco_hydro_67_aGlcAse_N"/>
</dbReference>
<dbReference type="GO" id="GO:2000886">
    <property type="term" value="P:glucuronoxylan catabolic process"/>
    <property type="evidence" value="ECO:0007669"/>
    <property type="project" value="UniProtKB-ARBA"/>
</dbReference>
<dbReference type="PANTHER" id="PTHR39207:SF1">
    <property type="entry name" value="ALPHA-GLUCURONIDASE A"/>
    <property type="match status" value="1"/>
</dbReference>
<dbReference type="Pfam" id="PF03648">
    <property type="entry name" value="Glyco_hydro_67N"/>
    <property type="match status" value="1"/>
</dbReference>
<dbReference type="GeneID" id="93477179"/>
<sequence length="715" mass="80338">MSQSVIQSALSGPQYDAWLGYHSELPEANGLAQKTAPAWSKLILAEENHGVITTALTELSRGLERLYGVKPSVSHLSDAQENERDNLASAPAIRIGTWTGSDSVAGLFSETERSTVQGEGYIIRETETEGVLVIGSETPQGVLYGAFHLLRELTMDQGSAHEADDAVNKWSFITEQPTNALRMINQWDNVDGSIERGYAGDSIFYDNGEFTLDLVRIRDYARLLASTGINAISINNVNVHRRESLFLTERYLSDVAKVAAEFRAYGVRLFLSANYASPIEIGGLRTADPLDAQVREWWNIQTAKVYAAIPDFGGYLIKADSENRPGPFTYNRDHADGANMLAEALRPFGGLVIWRCFVYNCKQDWRDRSTDRARAAYDHFTPLDGRFAENVILQIKNGPMDFQVREAVSPLFGAMENTNQVIEFQITQEYTGQQRHLCYLVPQWKEVLDFDTYAKGEGSEIKRIADGSLYKRPYSGFAAVSNIGADACWTGHPLAQANLYGYGRLAWNPELTAEEIADEWVRLTFGHEDEVVRQVTGMLLTSLDIYENYTAPLGVGWMVNPEHHYGPNVDGYEYSKWGTYHFADCHGIGVDRTVNSGTGYTSQYHPENADRYESVDTCPDELILFFHHVPYTHVLHSGKTVIQHIYDTHFEGVAQAEALAETWRQLEGKIDPVIFSKVASLQDNQAEHAKEWRDMINTYFYRKSGIADEQGRTIY</sequence>